<evidence type="ECO:0000256" key="1">
    <source>
        <dbReference type="SAM" id="MobiDB-lite"/>
    </source>
</evidence>
<dbReference type="RefSeq" id="WP_096360478.1">
    <property type="nucleotide sequence ID" value="NZ_AP014879.1"/>
</dbReference>
<organism evidence="2 3">
    <name type="scientific">Sulfuricaulis limicola</name>
    <dbReference type="NCBI Taxonomy" id="1620215"/>
    <lineage>
        <taxon>Bacteria</taxon>
        <taxon>Pseudomonadati</taxon>
        <taxon>Pseudomonadota</taxon>
        <taxon>Gammaproteobacteria</taxon>
        <taxon>Acidiferrobacterales</taxon>
        <taxon>Acidiferrobacteraceae</taxon>
        <taxon>Sulfuricaulis</taxon>
    </lineage>
</organism>
<feature type="compositionally biased region" description="Basic residues" evidence="1">
    <location>
        <begin position="17"/>
        <end position="26"/>
    </location>
</feature>
<proteinExistence type="predicted"/>
<accession>A0A1B4XFR4</accession>
<feature type="compositionally biased region" description="Basic and acidic residues" evidence="1">
    <location>
        <begin position="27"/>
        <end position="40"/>
    </location>
</feature>
<dbReference type="KEGG" id="slim:SCL_1334"/>
<gene>
    <name evidence="2" type="ORF">SCL_1334</name>
</gene>
<evidence type="ECO:0000313" key="3">
    <source>
        <dbReference type="Proteomes" id="UP000243180"/>
    </source>
</evidence>
<dbReference type="InParanoid" id="A0A1B4XFR4"/>
<sequence>MTDNDNSGNPPAPDRDRRKKMRRLGKERRDQPRWDTDSPIRRKSPGRRALDRLKSALDFIKK</sequence>
<dbReference type="Proteomes" id="UP000243180">
    <property type="component" value="Chromosome"/>
</dbReference>
<name>A0A1B4XFR4_9GAMM</name>
<dbReference type="EMBL" id="AP014879">
    <property type="protein sequence ID" value="BAV33645.1"/>
    <property type="molecule type" value="Genomic_DNA"/>
</dbReference>
<reference evidence="2 3" key="1">
    <citation type="submission" date="2015-05" db="EMBL/GenBank/DDBJ databases">
        <title>Complete genome sequence of a sulfur-oxidizing gammaproteobacterium strain HA5.</title>
        <authorList>
            <person name="Miura A."/>
            <person name="Kojima H."/>
            <person name="Fukui M."/>
        </authorList>
    </citation>
    <scope>NUCLEOTIDE SEQUENCE [LARGE SCALE GENOMIC DNA]</scope>
    <source>
        <strain evidence="2 3">HA5</strain>
    </source>
</reference>
<keyword evidence="3" id="KW-1185">Reference proteome</keyword>
<protein>
    <submittedName>
        <fullName evidence="2">Uncharacterized protein</fullName>
    </submittedName>
</protein>
<evidence type="ECO:0000313" key="2">
    <source>
        <dbReference type="EMBL" id="BAV33645.1"/>
    </source>
</evidence>
<dbReference type="AlphaFoldDB" id="A0A1B4XFR4"/>
<feature type="region of interest" description="Disordered" evidence="1">
    <location>
        <begin position="1"/>
        <end position="49"/>
    </location>
</feature>